<keyword evidence="3" id="KW-1003">Cell membrane</keyword>
<dbReference type="Gene3D" id="1.10.10.1320">
    <property type="entry name" value="Anti-sigma factor, zinc-finger domain"/>
    <property type="match status" value="1"/>
</dbReference>
<keyword evidence="7 12" id="KW-0472">Membrane</keyword>
<protein>
    <recommendedName>
        <fullName evidence="10">Regulator of SigK</fullName>
    </recommendedName>
    <alternativeName>
        <fullName evidence="9">Sigma-K anti-sigma factor RskA</fullName>
    </alternativeName>
</protein>
<accession>A0A4S4FZH7</accession>
<evidence type="ECO:0000256" key="8">
    <source>
        <dbReference type="ARBA" id="ARBA00023163"/>
    </source>
</evidence>
<dbReference type="EMBL" id="SSSN01000003">
    <property type="protein sequence ID" value="THG35781.1"/>
    <property type="molecule type" value="Genomic_DNA"/>
</dbReference>
<evidence type="ECO:0000256" key="7">
    <source>
        <dbReference type="ARBA" id="ARBA00023136"/>
    </source>
</evidence>
<dbReference type="Proteomes" id="UP000307380">
    <property type="component" value="Unassembled WGS sequence"/>
</dbReference>
<evidence type="ECO:0000313" key="15">
    <source>
        <dbReference type="Proteomes" id="UP000307380"/>
    </source>
</evidence>
<feature type="transmembrane region" description="Helical" evidence="12">
    <location>
        <begin position="130"/>
        <end position="151"/>
    </location>
</feature>
<evidence type="ECO:0000256" key="3">
    <source>
        <dbReference type="ARBA" id="ARBA00022475"/>
    </source>
</evidence>
<evidence type="ECO:0000256" key="11">
    <source>
        <dbReference type="SAM" id="MobiDB-lite"/>
    </source>
</evidence>
<dbReference type="PANTHER" id="PTHR37461:SF1">
    <property type="entry name" value="ANTI-SIGMA-K FACTOR RSKA"/>
    <property type="match status" value="1"/>
</dbReference>
<dbReference type="GO" id="GO:0006417">
    <property type="term" value="P:regulation of translation"/>
    <property type="evidence" value="ECO:0007669"/>
    <property type="project" value="TreeGrafter"/>
</dbReference>
<feature type="region of interest" description="Disordered" evidence="11">
    <location>
        <begin position="98"/>
        <end position="118"/>
    </location>
</feature>
<keyword evidence="15" id="KW-1185">Reference proteome</keyword>
<dbReference type="InterPro" id="IPR051474">
    <property type="entry name" value="Anti-sigma-K/W_factor"/>
</dbReference>
<keyword evidence="8" id="KW-0804">Transcription</keyword>
<dbReference type="AlphaFoldDB" id="A0A4S4FZH7"/>
<dbReference type="InterPro" id="IPR018764">
    <property type="entry name" value="RskA_C"/>
</dbReference>
<evidence type="ECO:0000256" key="12">
    <source>
        <dbReference type="SAM" id="Phobius"/>
    </source>
</evidence>
<dbReference type="GO" id="GO:0005886">
    <property type="term" value="C:plasma membrane"/>
    <property type="evidence" value="ECO:0007669"/>
    <property type="project" value="UniProtKB-SubCell"/>
</dbReference>
<keyword evidence="5 12" id="KW-1133">Transmembrane helix</keyword>
<evidence type="ECO:0000259" key="13">
    <source>
        <dbReference type="Pfam" id="PF10099"/>
    </source>
</evidence>
<dbReference type="OrthoDB" id="153510at2"/>
<proteinExistence type="predicted"/>
<dbReference type="GO" id="GO:0016989">
    <property type="term" value="F:sigma factor antagonist activity"/>
    <property type="evidence" value="ECO:0007669"/>
    <property type="project" value="TreeGrafter"/>
</dbReference>
<keyword evidence="6" id="KW-0805">Transcription regulation</keyword>
<keyword evidence="4 12" id="KW-0812">Transmembrane</keyword>
<evidence type="ECO:0000256" key="10">
    <source>
        <dbReference type="ARBA" id="ARBA00030803"/>
    </source>
</evidence>
<evidence type="ECO:0000256" key="6">
    <source>
        <dbReference type="ARBA" id="ARBA00023015"/>
    </source>
</evidence>
<comment type="subcellular location">
    <subcellularLocation>
        <location evidence="2">Cell membrane</location>
    </subcellularLocation>
    <subcellularLocation>
        <location evidence="1">Membrane</location>
        <topology evidence="1">Single-pass membrane protein</topology>
    </subcellularLocation>
</comment>
<dbReference type="PANTHER" id="PTHR37461">
    <property type="entry name" value="ANTI-SIGMA-K FACTOR RSKA"/>
    <property type="match status" value="1"/>
</dbReference>
<evidence type="ECO:0000256" key="1">
    <source>
        <dbReference type="ARBA" id="ARBA00004167"/>
    </source>
</evidence>
<evidence type="ECO:0000313" key="14">
    <source>
        <dbReference type="EMBL" id="THG35781.1"/>
    </source>
</evidence>
<feature type="domain" description="Anti-sigma K factor RskA C-terminal" evidence="13">
    <location>
        <begin position="132"/>
        <end position="264"/>
    </location>
</feature>
<reference evidence="14 15" key="1">
    <citation type="submission" date="2019-04" db="EMBL/GenBank/DDBJ databases">
        <authorList>
            <person name="Jiang L."/>
        </authorList>
    </citation>
    <scope>NUCLEOTIDE SEQUENCE [LARGE SCALE GENOMIC DNA]</scope>
    <source>
        <strain evidence="14 15">YIM 131861</strain>
    </source>
</reference>
<organism evidence="14 15">
    <name type="scientific">Orlajensenia flava</name>
    <dbReference type="NCBI Taxonomy" id="2565934"/>
    <lineage>
        <taxon>Bacteria</taxon>
        <taxon>Bacillati</taxon>
        <taxon>Actinomycetota</taxon>
        <taxon>Actinomycetes</taxon>
        <taxon>Micrococcales</taxon>
        <taxon>Microbacteriaceae</taxon>
        <taxon>Orlajensenia</taxon>
    </lineage>
</organism>
<dbReference type="InterPro" id="IPR041916">
    <property type="entry name" value="Anti_sigma_zinc_sf"/>
</dbReference>
<dbReference type="RefSeq" id="WP_136423541.1">
    <property type="nucleotide sequence ID" value="NZ_SSSN01000003.1"/>
</dbReference>
<evidence type="ECO:0000256" key="4">
    <source>
        <dbReference type="ARBA" id="ARBA00022692"/>
    </source>
</evidence>
<name>A0A4S4FZH7_9MICO</name>
<dbReference type="Pfam" id="PF10099">
    <property type="entry name" value="RskA_C"/>
    <property type="match status" value="1"/>
</dbReference>
<comment type="caution">
    <text evidence="14">The sequence shown here is derived from an EMBL/GenBank/DDBJ whole genome shotgun (WGS) entry which is preliminary data.</text>
</comment>
<evidence type="ECO:0000256" key="9">
    <source>
        <dbReference type="ARBA" id="ARBA00029829"/>
    </source>
</evidence>
<evidence type="ECO:0000256" key="5">
    <source>
        <dbReference type="ARBA" id="ARBA00022989"/>
    </source>
</evidence>
<sequence length="269" mass="27682">MTDATSRENAEGLAAGYALDALSDQEQAEYERALAEFPELRVEADGFAGTSARLAEQIEPVSPPPELKNRLMAMLDETPQVPAQPTGRHLAPVAELPATDASAAESAEPPPVGPRESEARRRWFQRPGGIIGVAAAAVLLVAGVLVGAGFAGPNGWSAQRVLASITDAPDAQTTTTEVSGGGTVTLTWSAEKGRSAVTAKGLSTLASDKTYELWYIDASGATSAGLFSDGSSWRVLDGNLPSGAKVGITVEPAGGSKQPTTDPIAVITT</sequence>
<evidence type="ECO:0000256" key="2">
    <source>
        <dbReference type="ARBA" id="ARBA00004236"/>
    </source>
</evidence>
<gene>
    <name evidence="14" type="ORF">E6C70_07065</name>
</gene>